<gene>
    <name evidence="3" type="ORF">Pan241w_43570</name>
</gene>
<dbReference type="Pfam" id="PF13240">
    <property type="entry name" value="Zn_Ribbon_1"/>
    <property type="match status" value="1"/>
</dbReference>
<evidence type="ECO:0000313" key="3">
    <source>
        <dbReference type="EMBL" id="QDT44249.1"/>
    </source>
</evidence>
<reference evidence="3 4" key="1">
    <citation type="submission" date="2019-02" db="EMBL/GenBank/DDBJ databases">
        <title>Deep-cultivation of Planctomycetes and their phenomic and genomic characterization uncovers novel biology.</title>
        <authorList>
            <person name="Wiegand S."/>
            <person name="Jogler M."/>
            <person name="Boedeker C."/>
            <person name="Pinto D."/>
            <person name="Vollmers J."/>
            <person name="Rivas-Marin E."/>
            <person name="Kohn T."/>
            <person name="Peeters S.H."/>
            <person name="Heuer A."/>
            <person name="Rast P."/>
            <person name="Oberbeckmann S."/>
            <person name="Bunk B."/>
            <person name="Jeske O."/>
            <person name="Meyerdierks A."/>
            <person name="Storesund J.E."/>
            <person name="Kallscheuer N."/>
            <person name="Luecker S."/>
            <person name="Lage O.M."/>
            <person name="Pohl T."/>
            <person name="Merkel B.J."/>
            <person name="Hornburger P."/>
            <person name="Mueller R.-W."/>
            <person name="Bruemmer F."/>
            <person name="Labrenz M."/>
            <person name="Spormann A.M."/>
            <person name="Op den Camp H."/>
            <person name="Overmann J."/>
            <person name="Amann R."/>
            <person name="Jetten M.S.M."/>
            <person name="Mascher T."/>
            <person name="Medema M.H."/>
            <person name="Devos D.P."/>
            <person name="Kaster A.-K."/>
            <person name="Ovreas L."/>
            <person name="Rohde M."/>
            <person name="Galperin M.Y."/>
            <person name="Jogler C."/>
        </authorList>
    </citation>
    <scope>NUCLEOTIDE SEQUENCE [LARGE SCALE GENOMIC DNA]</scope>
    <source>
        <strain evidence="3 4">Pan241w</strain>
    </source>
</reference>
<sequence length="83" mass="9443">MDQDWEYDDEDEWDESEFDDDDVNETVACSNCGAEIYEDAVSCPICGEYVTTNTHPFSDRPNWWITLGIVGVIATILSLIFLV</sequence>
<dbReference type="RefSeq" id="WP_145219561.1">
    <property type="nucleotide sequence ID" value="NZ_CP036269.1"/>
</dbReference>
<feature type="domain" description="Zinc-ribbon" evidence="2">
    <location>
        <begin position="29"/>
        <end position="47"/>
    </location>
</feature>
<keyword evidence="1" id="KW-0812">Transmembrane</keyword>
<feature type="transmembrane region" description="Helical" evidence="1">
    <location>
        <begin position="63"/>
        <end position="82"/>
    </location>
</feature>
<keyword evidence="1" id="KW-0472">Membrane</keyword>
<dbReference type="Proteomes" id="UP000317171">
    <property type="component" value="Chromosome"/>
</dbReference>
<proteinExistence type="predicted"/>
<evidence type="ECO:0000259" key="2">
    <source>
        <dbReference type="Pfam" id="PF13240"/>
    </source>
</evidence>
<dbReference type="AlphaFoldDB" id="A0A517RK63"/>
<evidence type="ECO:0000256" key="1">
    <source>
        <dbReference type="SAM" id="Phobius"/>
    </source>
</evidence>
<accession>A0A517RK63</accession>
<dbReference type="InterPro" id="IPR026870">
    <property type="entry name" value="Zinc_ribbon_dom"/>
</dbReference>
<name>A0A517RK63_9PLAN</name>
<protein>
    <recommendedName>
        <fullName evidence="2">Zinc-ribbon domain-containing protein</fullName>
    </recommendedName>
</protein>
<organism evidence="3 4">
    <name type="scientific">Gimesia alba</name>
    <dbReference type="NCBI Taxonomy" id="2527973"/>
    <lineage>
        <taxon>Bacteria</taxon>
        <taxon>Pseudomonadati</taxon>
        <taxon>Planctomycetota</taxon>
        <taxon>Planctomycetia</taxon>
        <taxon>Planctomycetales</taxon>
        <taxon>Planctomycetaceae</taxon>
        <taxon>Gimesia</taxon>
    </lineage>
</organism>
<dbReference type="EMBL" id="CP036269">
    <property type="protein sequence ID" value="QDT44249.1"/>
    <property type="molecule type" value="Genomic_DNA"/>
</dbReference>
<dbReference type="OrthoDB" id="292190at2"/>
<dbReference type="KEGG" id="gaz:Pan241w_43570"/>
<keyword evidence="4" id="KW-1185">Reference proteome</keyword>
<evidence type="ECO:0000313" key="4">
    <source>
        <dbReference type="Proteomes" id="UP000317171"/>
    </source>
</evidence>
<keyword evidence="1" id="KW-1133">Transmembrane helix</keyword>